<dbReference type="RefSeq" id="WP_009886814.1">
    <property type="nucleotide sequence ID" value="NZ_JABGBP010000012.1"/>
</dbReference>
<organism evidence="2 3">
    <name type="scientific">Ferroplasma acidiphilum</name>
    <dbReference type="NCBI Taxonomy" id="74969"/>
    <lineage>
        <taxon>Archaea</taxon>
        <taxon>Methanobacteriati</taxon>
        <taxon>Thermoplasmatota</taxon>
        <taxon>Thermoplasmata</taxon>
        <taxon>Thermoplasmatales</taxon>
        <taxon>Ferroplasmaceae</taxon>
        <taxon>Ferroplasma</taxon>
    </lineage>
</organism>
<comment type="caution">
    <text evidence="2">The sequence shown here is derived from an EMBL/GenBank/DDBJ whole genome shotgun (WGS) entry which is preliminary data.</text>
</comment>
<evidence type="ECO:0000313" key="3">
    <source>
        <dbReference type="Proteomes" id="UP000546917"/>
    </source>
</evidence>
<keyword evidence="1" id="KW-0472">Membrane</keyword>
<feature type="transmembrane region" description="Helical" evidence="1">
    <location>
        <begin position="34"/>
        <end position="52"/>
    </location>
</feature>
<name>A0A7K4FJT5_9ARCH</name>
<dbReference type="GeneID" id="24787181"/>
<gene>
    <name evidence="2" type="ORF">HLB00_00415</name>
</gene>
<feature type="transmembrane region" description="Helical" evidence="1">
    <location>
        <begin position="7"/>
        <end position="28"/>
    </location>
</feature>
<dbReference type="EMBL" id="JABGBP010000012">
    <property type="protein sequence ID" value="NOL59302.1"/>
    <property type="molecule type" value="Genomic_DNA"/>
</dbReference>
<sequence length="63" mass="7373">MERLAILDYIIGAVAIIMVIYAAVSNIYFSFKFFTYYAALPTVIILVILYLLHRHIYKLRNES</sequence>
<dbReference type="AlphaFoldDB" id="A0A7K4FJT5"/>
<dbReference type="Proteomes" id="UP000546917">
    <property type="component" value="Unassembled WGS sequence"/>
</dbReference>
<proteinExistence type="predicted"/>
<accession>A0A7K4FJT5</accession>
<keyword evidence="1" id="KW-0812">Transmembrane</keyword>
<evidence type="ECO:0000256" key="1">
    <source>
        <dbReference type="SAM" id="Phobius"/>
    </source>
</evidence>
<keyword evidence="1" id="KW-1133">Transmembrane helix</keyword>
<reference evidence="2 3" key="1">
    <citation type="submission" date="2020-05" db="EMBL/GenBank/DDBJ databases">
        <authorList>
            <person name="Zhang R."/>
        </authorList>
    </citation>
    <scope>NUCLEOTIDE SEQUENCE [LARGE SCALE GENOMIC DNA]</scope>
    <source>
        <strain evidence="2 3">DSM 28986</strain>
    </source>
</reference>
<protein>
    <submittedName>
        <fullName evidence="2">Uncharacterized protein</fullName>
    </submittedName>
</protein>
<evidence type="ECO:0000313" key="2">
    <source>
        <dbReference type="EMBL" id="NOL59302.1"/>
    </source>
</evidence>